<evidence type="ECO:0000313" key="4">
    <source>
        <dbReference type="Proteomes" id="UP000663828"/>
    </source>
</evidence>
<dbReference type="EMBL" id="CAJNOJ010000429">
    <property type="protein sequence ID" value="CAF1445266.1"/>
    <property type="molecule type" value="Genomic_DNA"/>
</dbReference>
<sequence>MSNSSTNTHTKVFDPREASKYLEELQKNHKLLSTIRYNHEFDWSKHQGLEREDVKLVVDRCPVTELKQLYEKALETLSNNDQSTLLACDDISNDMPQSNKLRTSYVLYAERQNDKYNIIAASAIQKKEFDWEKIATMGFTTFLGSIGLGALAGSIVGPVGTVVVGLAAAAGSVGIANKAYHDYHQQMPQAVYAYIFQELKAKRLLQITGSKVSFEHIQN</sequence>
<dbReference type="Proteomes" id="UP000663852">
    <property type="component" value="Unassembled WGS sequence"/>
</dbReference>
<keyword evidence="1" id="KW-0472">Membrane</keyword>
<reference evidence="3" key="1">
    <citation type="submission" date="2021-02" db="EMBL/GenBank/DDBJ databases">
        <authorList>
            <person name="Nowell W R."/>
        </authorList>
    </citation>
    <scope>NUCLEOTIDE SEQUENCE</scope>
</reference>
<dbReference type="Proteomes" id="UP000663828">
    <property type="component" value="Unassembled WGS sequence"/>
</dbReference>
<gene>
    <name evidence="2" type="ORF">EDS130_LOCUS39159</name>
    <name evidence="3" type="ORF">XAT740_LOCUS47698</name>
</gene>
<feature type="transmembrane region" description="Helical" evidence="1">
    <location>
        <begin position="134"/>
        <end position="156"/>
    </location>
</feature>
<evidence type="ECO:0000313" key="2">
    <source>
        <dbReference type="EMBL" id="CAF1445266.1"/>
    </source>
</evidence>
<protein>
    <submittedName>
        <fullName evidence="3">Uncharacterized protein</fullName>
    </submittedName>
</protein>
<evidence type="ECO:0000256" key="1">
    <source>
        <dbReference type="SAM" id="Phobius"/>
    </source>
</evidence>
<evidence type="ECO:0000313" key="3">
    <source>
        <dbReference type="EMBL" id="CAF1600831.1"/>
    </source>
</evidence>
<dbReference type="OrthoDB" id="10059268at2759"/>
<comment type="caution">
    <text evidence="3">The sequence shown here is derived from an EMBL/GenBank/DDBJ whole genome shotgun (WGS) entry which is preliminary data.</text>
</comment>
<proteinExistence type="predicted"/>
<dbReference type="AlphaFoldDB" id="A0A816AYG3"/>
<dbReference type="EMBL" id="CAJNOR010006672">
    <property type="protein sequence ID" value="CAF1600831.1"/>
    <property type="molecule type" value="Genomic_DNA"/>
</dbReference>
<feature type="transmembrane region" description="Helical" evidence="1">
    <location>
        <begin position="162"/>
        <end position="180"/>
    </location>
</feature>
<keyword evidence="4" id="KW-1185">Reference proteome</keyword>
<organism evidence="3 4">
    <name type="scientific">Adineta ricciae</name>
    <name type="common">Rotifer</name>
    <dbReference type="NCBI Taxonomy" id="249248"/>
    <lineage>
        <taxon>Eukaryota</taxon>
        <taxon>Metazoa</taxon>
        <taxon>Spiralia</taxon>
        <taxon>Gnathifera</taxon>
        <taxon>Rotifera</taxon>
        <taxon>Eurotatoria</taxon>
        <taxon>Bdelloidea</taxon>
        <taxon>Adinetida</taxon>
        <taxon>Adinetidae</taxon>
        <taxon>Adineta</taxon>
    </lineage>
</organism>
<name>A0A816AYG3_ADIRI</name>
<keyword evidence="1" id="KW-1133">Transmembrane helix</keyword>
<keyword evidence="1" id="KW-0812">Transmembrane</keyword>
<accession>A0A816AYG3</accession>